<dbReference type="RefSeq" id="XP_002542888.1">
    <property type="nucleotide sequence ID" value="XM_002542842.1"/>
</dbReference>
<dbReference type="OrthoDB" id="5575722at2759"/>
<evidence type="ECO:0000313" key="4">
    <source>
        <dbReference type="Proteomes" id="UP000002058"/>
    </source>
</evidence>
<organism evidence="3 4">
    <name type="scientific">Uncinocarpus reesii (strain UAMH 1704)</name>
    <dbReference type="NCBI Taxonomy" id="336963"/>
    <lineage>
        <taxon>Eukaryota</taxon>
        <taxon>Fungi</taxon>
        <taxon>Dikarya</taxon>
        <taxon>Ascomycota</taxon>
        <taxon>Pezizomycotina</taxon>
        <taxon>Eurotiomycetes</taxon>
        <taxon>Eurotiomycetidae</taxon>
        <taxon>Onygenales</taxon>
        <taxon>Onygenaceae</taxon>
        <taxon>Uncinocarpus</taxon>
    </lineage>
</organism>
<accession>C4JFS0</accession>
<dbReference type="eggNOG" id="ENOG502S4RN">
    <property type="taxonomic scope" value="Eukaryota"/>
</dbReference>
<gene>
    <name evidence="3" type="ORF">UREG_02404</name>
</gene>
<keyword evidence="4" id="KW-1185">Reference proteome</keyword>
<feature type="region of interest" description="Disordered" evidence="1">
    <location>
        <begin position="384"/>
        <end position="495"/>
    </location>
</feature>
<dbReference type="KEGG" id="ure:UREG_02404"/>
<dbReference type="GeneID" id="8437911"/>
<evidence type="ECO:0000313" key="3">
    <source>
        <dbReference type="EMBL" id="EEP77555.1"/>
    </source>
</evidence>
<dbReference type="OMA" id="IEWALYH"/>
<sequence>MQRSSARSPTKPKAETWPGPTPLAIFIRNLKLLRLDARSDWPDITPVALSGSQTNLRRRIQAVEWSLYHLFLIWDKNEAHTKLQPFFPPLEPLQSVNLRAALFRALSDLKKNGILGKEAMLRKTMLDDCKGERFEEILAAFSSAVLRKALLPGKAPSQAMHLAVSQQLTACEQENLLPLVLSYRSSLTSIIEERKRLGNFYEYLNQHYAAKADQLSARASTTSQPILDANKAERVRRSIISSWHGNEEWAESLLRGGLQVDLDPLLEFDFSRVRSLAKNNALESIKSKRPSDLLADLDRRVAQQESRLQRWQEFKRSLTGEKPGKQQPEPDSQNRILTFRNHQTLNVASLAQLNQSAKECVQASEYRTILADLEGSLAKIKGSNIGREKQRQKAARPVPEDRALEGRQGLAQESDGFDHVPSLWLSSHHGETRPLPKSGSVNVPDASAGRTTNSSTDTPDANGVETDASQDDEYLNPRPRGPTPAMSKRENNLPSTLVERTRKSMSLLPIPEAHPQKLTGNSKASRHSQSFPVNPLETPDSKSRRTAQQRSGATTPRDELFGEDAEYASVFKSRPKVALSPVNSPAVHVPVSVDHEISDVEYDEGNSYFNLVAQDSPSIRRKTMYM</sequence>
<dbReference type="STRING" id="336963.C4JFS0"/>
<feature type="compositionally biased region" description="Polar residues" evidence="1">
    <location>
        <begin position="518"/>
        <end position="532"/>
    </location>
</feature>
<dbReference type="HOGENOM" id="CLU_013984_0_1_1"/>
<dbReference type="EMBL" id="CH476615">
    <property type="protein sequence ID" value="EEP77555.1"/>
    <property type="molecule type" value="Genomic_DNA"/>
</dbReference>
<feature type="domain" description="HAUS augmin-like complex subunit 6 N-terminal" evidence="2">
    <location>
        <begin position="26"/>
        <end position="234"/>
    </location>
</feature>
<dbReference type="InParanoid" id="C4JFS0"/>
<dbReference type="VEuPathDB" id="FungiDB:UREG_02404"/>
<reference evidence="4" key="1">
    <citation type="journal article" date="2009" name="Genome Res.">
        <title>Comparative genomic analyses of the human fungal pathogens Coccidioides and their relatives.</title>
        <authorList>
            <person name="Sharpton T.J."/>
            <person name="Stajich J.E."/>
            <person name="Rounsley S.D."/>
            <person name="Gardner M.J."/>
            <person name="Wortman J.R."/>
            <person name="Jordar V.S."/>
            <person name="Maiti R."/>
            <person name="Kodira C.D."/>
            <person name="Neafsey D.E."/>
            <person name="Zeng Q."/>
            <person name="Hung C.-Y."/>
            <person name="McMahan C."/>
            <person name="Muszewska A."/>
            <person name="Grynberg M."/>
            <person name="Mandel M.A."/>
            <person name="Kellner E.M."/>
            <person name="Barker B.M."/>
            <person name="Galgiani J.N."/>
            <person name="Orbach M.J."/>
            <person name="Kirkland T.N."/>
            <person name="Cole G.T."/>
            <person name="Henn M.R."/>
            <person name="Birren B.W."/>
            <person name="Taylor J.W."/>
        </authorList>
    </citation>
    <scope>NUCLEOTIDE SEQUENCE [LARGE SCALE GENOMIC DNA]</scope>
    <source>
        <strain evidence="4">UAMH 1704</strain>
    </source>
</reference>
<feature type="region of interest" description="Disordered" evidence="1">
    <location>
        <begin position="507"/>
        <end position="561"/>
    </location>
</feature>
<name>C4JFS0_UNCRE</name>
<protein>
    <recommendedName>
        <fullName evidence="2">HAUS augmin-like complex subunit 6 N-terminal domain-containing protein</fullName>
    </recommendedName>
</protein>
<evidence type="ECO:0000259" key="2">
    <source>
        <dbReference type="Pfam" id="PF14661"/>
    </source>
</evidence>
<dbReference type="Proteomes" id="UP000002058">
    <property type="component" value="Unassembled WGS sequence"/>
</dbReference>
<proteinExistence type="predicted"/>
<dbReference type="InterPro" id="IPR028163">
    <property type="entry name" value="HAUS_6_N"/>
</dbReference>
<evidence type="ECO:0000256" key="1">
    <source>
        <dbReference type="SAM" id="MobiDB-lite"/>
    </source>
</evidence>
<dbReference type="AlphaFoldDB" id="C4JFS0"/>
<feature type="compositionally biased region" description="Polar residues" evidence="1">
    <location>
        <begin position="449"/>
        <end position="459"/>
    </location>
</feature>
<dbReference type="Pfam" id="PF14661">
    <property type="entry name" value="HAUS6_N"/>
    <property type="match status" value="1"/>
</dbReference>